<reference evidence="2" key="1">
    <citation type="submission" date="2022-11" db="UniProtKB">
        <authorList>
            <consortium name="WormBaseParasite"/>
        </authorList>
    </citation>
    <scope>IDENTIFICATION</scope>
</reference>
<keyword evidence="1" id="KW-1185">Reference proteome</keyword>
<dbReference type="AlphaFoldDB" id="A0A915DRU8"/>
<evidence type="ECO:0000313" key="1">
    <source>
        <dbReference type="Proteomes" id="UP000887574"/>
    </source>
</evidence>
<dbReference type="Proteomes" id="UP000887574">
    <property type="component" value="Unplaced"/>
</dbReference>
<name>A0A915DRU8_9BILA</name>
<dbReference type="WBParaSite" id="jg22208">
    <property type="protein sequence ID" value="jg22208"/>
    <property type="gene ID" value="jg22208"/>
</dbReference>
<protein>
    <submittedName>
        <fullName evidence="2">Uncharacterized protein</fullName>
    </submittedName>
</protein>
<sequence>MMNAYLGLLIRSNRICIFVNILMRVQAEKTVTISCCYGYIKAIYRSLERFEKKTASGAATLDPNTANFLSEADFNIAVREIQSLVRYDEPPKKTLLTQALYSTPHLTNCLENWLQRTEQLEIKTKSCKQVPGHGFEKAWTKFVMLHRRGLIL</sequence>
<proteinExistence type="predicted"/>
<accession>A0A915DRU8</accession>
<evidence type="ECO:0000313" key="2">
    <source>
        <dbReference type="WBParaSite" id="jg22208"/>
    </source>
</evidence>
<organism evidence="1 2">
    <name type="scientific">Ditylenchus dipsaci</name>
    <dbReference type="NCBI Taxonomy" id="166011"/>
    <lineage>
        <taxon>Eukaryota</taxon>
        <taxon>Metazoa</taxon>
        <taxon>Ecdysozoa</taxon>
        <taxon>Nematoda</taxon>
        <taxon>Chromadorea</taxon>
        <taxon>Rhabditida</taxon>
        <taxon>Tylenchina</taxon>
        <taxon>Tylenchomorpha</taxon>
        <taxon>Sphaerularioidea</taxon>
        <taxon>Anguinidae</taxon>
        <taxon>Anguininae</taxon>
        <taxon>Ditylenchus</taxon>
    </lineage>
</organism>